<dbReference type="GO" id="GO:0051539">
    <property type="term" value="F:4 iron, 4 sulfur cluster binding"/>
    <property type="evidence" value="ECO:0007669"/>
    <property type="project" value="UniProtKB-KW"/>
</dbReference>
<dbReference type="PANTHER" id="PTHR43409">
    <property type="entry name" value="ANAEROBIC MAGNESIUM-PROTOPORPHYRIN IX MONOMETHYL ESTER CYCLASE-RELATED"/>
    <property type="match status" value="1"/>
</dbReference>
<keyword evidence="6" id="KW-0408">Iron</keyword>
<dbReference type="CDD" id="cd02068">
    <property type="entry name" value="radical_SAM_B12_BD"/>
    <property type="match status" value="1"/>
</dbReference>
<feature type="domain" description="Radical SAM core" evidence="9">
    <location>
        <begin position="177"/>
        <end position="395"/>
    </location>
</feature>
<dbReference type="InterPro" id="IPR006158">
    <property type="entry name" value="Cobalamin-bd"/>
</dbReference>
<dbReference type="SFLD" id="SFLDG01082">
    <property type="entry name" value="B12-binding_domain_containing"/>
    <property type="match status" value="1"/>
</dbReference>
<keyword evidence="7" id="KW-0411">Iron-sulfur</keyword>
<evidence type="ECO:0000256" key="1">
    <source>
        <dbReference type="ARBA" id="ARBA00001966"/>
    </source>
</evidence>
<dbReference type="InterPro" id="IPR023404">
    <property type="entry name" value="rSAM_horseshoe"/>
</dbReference>
<evidence type="ECO:0000256" key="3">
    <source>
        <dbReference type="ARBA" id="ARBA00022679"/>
    </source>
</evidence>
<name>A0A0G1BZA0_9BACT</name>
<dbReference type="SMART" id="SM00729">
    <property type="entry name" value="Elp3"/>
    <property type="match status" value="1"/>
</dbReference>
<dbReference type="GO" id="GO:0046872">
    <property type="term" value="F:metal ion binding"/>
    <property type="evidence" value="ECO:0007669"/>
    <property type="project" value="UniProtKB-KW"/>
</dbReference>
<dbReference type="InterPro" id="IPR036724">
    <property type="entry name" value="Cobalamin-bd_sf"/>
</dbReference>
<keyword evidence="5" id="KW-0479">Metal-binding</keyword>
<keyword evidence="2" id="KW-0489">Methyltransferase</keyword>
<reference evidence="10 11" key="1">
    <citation type="journal article" date="2015" name="Nature">
        <title>rRNA introns, odd ribosomes, and small enigmatic genomes across a large radiation of phyla.</title>
        <authorList>
            <person name="Brown C.T."/>
            <person name="Hug L.A."/>
            <person name="Thomas B.C."/>
            <person name="Sharon I."/>
            <person name="Castelle C.J."/>
            <person name="Singh A."/>
            <person name="Wilkins M.J."/>
            <person name="Williams K.H."/>
            <person name="Banfield J.F."/>
        </authorList>
    </citation>
    <scope>NUCLEOTIDE SEQUENCE [LARGE SCALE GENOMIC DNA]</scope>
</reference>
<evidence type="ECO:0000256" key="7">
    <source>
        <dbReference type="ARBA" id="ARBA00023014"/>
    </source>
</evidence>
<evidence type="ECO:0000313" key="10">
    <source>
        <dbReference type="EMBL" id="KKS42763.1"/>
    </source>
</evidence>
<comment type="caution">
    <text evidence="10">The sequence shown here is derived from an EMBL/GenBank/DDBJ whole genome shotgun (WGS) entry which is preliminary data.</text>
</comment>
<dbReference type="SFLD" id="SFLDS00029">
    <property type="entry name" value="Radical_SAM"/>
    <property type="match status" value="1"/>
</dbReference>
<dbReference type="EMBL" id="LCDA01000006">
    <property type="protein sequence ID" value="KKS42763.1"/>
    <property type="molecule type" value="Genomic_DNA"/>
</dbReference>
<dbReference type="CDD" id="cd01335">
    <property type="entry name" value="Radical_SAM"/>
    <property type="match status" value="1"/>
</dbReference>
<dbReference type="PANTHER" id="PTHR43409:SF7">
    <property type="entry name" value="BLL1977 PROTEIN"/>
    <property type="match status" value="1"/>
</dbReference>
<gene>
    <name evidence="10" type="ORF">UV06_C0006G0033</name>
</gene>
<evidence type="ECO:0000256" key="2">
    <source>
        <dbReference type="ARBA" id="ARBA00022603"/>
    </source>
</evidence>
<dbReference type="PROSITE" id="PS51332">
    <property type="entry name" value="B12_BINDING"/>
    <property type="match status" value="1"/>
</dbReference>
<dbReference type="GO" id="GO:0031419">
    <property type="term" value="F:cobalamin binding"/>
    <property type="evidence" value="ECO:0007669"/>
    <property type="project" value="InterPro"/>
</dbReference>
<dbReference type="SFLD" id="SFLDG01123">
    <property type="entry name" value="methyltransferase_(Class_B)"/>
    <property type="match status" value="1"/>
</dbReference>
<dbReference type="InterPro" id="IPR058240">
    <property type="entry name" value="rSAM_sf"/>
</dbReference>
<evidence type="ECO:0000259" key="9">
    <source>
        <dbReference type="PROSITE" id="PS51918"/>
    </source>
</evidence>
<keyword evidence="4" id="KW-0949">S-adenosyl-L-methionine</keyword>
<dbReference type="GO" id="GO:0003824">
    <property type="term" value="F:catalytic activity"/>
    <property type="evidence" value="ECO:0007669"/>
    <property type="project" value="InterPro"/>
</dbReference>
<dbReference type="Gene3D" id="3.80.30.20">
    <property type="entry name" value="tm_1862 like domain"/>
    <property type="match status" value="1"/>
</dbReference>
<dbReference type="Pfam" id="PF02310">
    <property type="entry name" value="B12-binding"/>
    <property type="match status" value="1"/>
</dbReference>
<dbReference type="Pfam" id="PF04055">
    <property type="entry name" value="Radical_SAM"/>
    <property type="match status" value="1"/>
</dbReference>
<feature type="domain" description="B12-binding" evidence="8">
    <location>
        <begin position="11"/>
        <end position="136"/>
    </location>
</feature>
<evidence type="ECO:0000256" key="4">
    <source>
        <dbReference type="ARBA" id="ARBA00022691"/>
    </source>
</evidence>
<accession>A0A0G1BZA0</accession>
<dbReference type="InterPro" id="IPR034466">
    <property type="entry name" value="Methyltransferase_Class_B"/>
</dbReference>
<dbReference type="SUPFAM" id="SSF52242">
    <property type="entry name" value="Cobalamin (vitamin B12)-binding domain"/>
    <property type="match status" value="1"/>
</dbReference>
<keyword evidence="3" id="KW-0808">Transferase</keyword>
<dbReference type="InterPro" id="IPR007197">
    <property type="entry name" value="rSAM"/>
</dbReference>
<dbReference type="SUPFAM" id="SSF102114">
    <property type="entry name" value="Radical SAM enzymes"/>
    <property type="match status" value="1"/>
</dbReference>
<sequence>MSNMKIKFLLINAIDITKSLQTSLPPLSLGYLVSSLRNDFENDLIDFKIVDRDVKNEIKKYKPDIVGITSVSQNYNYAIQYAKIAKKSKIPVLIGGTHITVLPTTLTRDMDVAVIGEGEEAIKELFSIYLEKGKFDKKDLIKVSGLAFWDGKKLVQTEKRAPIAKMDTIPNPARDLMRIEKCTHVFSSRGCPYRCVFCASSRFWNSTRFFSAKYVVAEVKYLYEHFGVREIDFWDDLFIVSKPRIKEIVSLLRKEKLLGKISFSCAVRSNLIDESMAKLLKKMNIKGVSMGLESGTPRILNYLKGDTVNIKDHMRAIRIFKKYGIEPSASFIIGSPSETREEILQTFKFIKDSKLRGFGVYVLTPLPGTPIWEYAKKRGMVNEKMDWSTLNVEFLENHEEAIILSETLTREELYKLIMLFKAEQKKRYIIDFIKHPVNVLRVLYHQVKKLVHPVTLYLARDL</sequence>
<dbReference type="PROSITE" id="PS51918">
    <property type="entry name" value="RADICAL_SAM"/>
    <property type="match status" value="1"/>
</dbReference>
<comment type="cofactor">
    <cofactor evidence="1">
        <name>[4Fe-4S] cluster</name>
        <dbReference type="ChEBI" id="CHEBI:49883"/>
    </cofactor>
</comment>
<evidence type="ECO:0000313" key="11">
    <source>
        <dbReference type="Proteomes" id="UP000033854"/>
    </source>
</evidence>
<dbReference type="InterPro" id="IPR006638">
    <property type="entry name" value="Elp3/MiaA/NifB-like_rSAM"/>
</dbReference>
<evidence type="ECO:0000259" key="8">
    <source>
        <dbReference type="PROSITE" id="PS51332"/>
    </source>
</evidence>
<dbReference type="Gene3D" id="3.40.50.280">
    <property type="entry name" value="Cobalamin-binding domain"/>
    <property type="match status" value="1"/>
</dbReference>
<dbReference type="AlphaFoldDB" id="A0A0G1BZA0"/>
<dbReference type="InterPro" id="IPR051198">
    <property type="entry name" value="BchE-like"/>
</dbReference>
<organism evidence="10 11">
    <name type="scientific">Candidatus Collierbacteria bacterium GW2011_GWA2_42_17</name>
    <dbReference type="NCBI Taxonomy" id="1618378"/>
    <lineage>
        <taxon>Bacteria</taxon>
        <taxon>Candidatus Collieribacteriota</taxon>
    </lineage>
</organism>
<dbReference type="Proteomes" id="UP000033854">
    <property type="component" value="Unassembled WGS sequence"/>
</dbReference>
<evidence type="ECO:0000256" key="6">
    <source>
        <dbReference type="ARBA" id="ARBA00023004"/>
    </source>
</evidence>
<evidence type="ECO:0000256" key="5">
    <source>
        <dbReference type="ARBA" id="ARBA00022723"/>
    </source>
</evidence>
<protein>
    <submittedName>
        <fullName evidence="10">Uncharacterized protein</fullName>
    </submittedName>
</protein>
<proteinExistence type="predicted"/>